<name>A0A6P8AU93_PYRGI</name>
<dbReference type="GeneID" id="41963312"/>
<gene>
    <name evidence="2" type="ORF">PgNI_08407</name>
</gene>
<proteinExistence type="predicted"/>
<dbReference type="Proteomes" id="UP000515153">
    <property type="component" value="Chromosome V"/>
</dbReference>
<evidence type="ECO:0000313" key="1">
    <source>
        <dbReference type="Proteomes" id="UP000515153"/>
    </source>
</evidence>
<evidence type="ECO:0000313" key="2">
    <source>
        <dbReference type="RefSeq" id="XP_030978488.1"/>
    </source>
</evidence>
<organism evidence="1 2">
    <name type="scientific">Pyricularia grisea</name>
    <name type="common">Crabgrass-specific blast fungus</name>
    <name type="synonym">Magnaporthe grisea</name>
    <dbReference type="NCBI Taxonomy" id="148305"/>
    <lineage>
        <taxon>Eukaryota</taxon>
        <taxon>Fungi</taxon>
        <taxon>Dikarya</taxon>
        <taxon>Ascomycota</taxon>
        <taxon>Pezizomycotina</taxon>
        <taxon>Sordariomycetes</taxon>
        <taxon>Sordariomycetidae</taxon>
        <taxon>Magnaporthales</taxon>
        <taxon>Pyriculariaceae</taxon>
        <taxon>Pyricularia</taxon>
    </lineage>
</organism>
<sequence>MDKGDGYIKDVRNTGQNQKTTPFRLLPPKLSVEDSLFWLTILSLIDGAFENFTSWSYFEGV</sequence>
<reference evidence="1 2" key="1">
    <citation type="journal article" date="2019" name="Mol. Biol. Evol.">
        <title>Blast fungal genomes show frequent chromosomal changes, gene gains and losses, and effector gene turnover.</title>
        <authorList>
            <person name="Gomez Luciano L.B."/>
            <person name="Jason Tsai I."/>
            <person name="Chuma I."/>
            <person name="Tosa Y."/>
            <person name="Chen Y.H."/>
            <person name="Li J.Y."/>
            <person name="Li M.Y."/>
            <person name="Jade Lu M.Y."/>
            <person name="Nakayashiki H."/>
            <person name="Li W.H."/>
        </authorList>
    </citation>
    <scope>NUCLEOTIDE SEQUENCE [LARGE SCALE GENOMIC DNA]</scope>
    <source>
        <strain evidence="1 2">NI907</strain>
    </source>
</reference>
<protein>
    <submittedName>
        <fullName evidence="2">Uncharacterized protein</fullName>
    </submittedName>
</protein>
<reference evidence="2" key="2">
    <citation type="submission" date="2019-10" db="EMBL/GenBank/DDBJ databases">
        <authorList>
            <consortium name="NCBI Genome Project"/>
        </authorList>
    </citation>
    <scope>NUCLEOTIDE SEQUENCE</scope>
    <source>
        <strain evidence="2">NI907</strain>
    </source>
</reference>
<accession>A0A6P8AU93</accession>
<dbReference type="KEGG" id="pgri:PgNI_08407"/>
<reference evidence="2" key="3">
    <citation type="submission" date="2025-08" db="UniProtKB">
        <authorList>
            <consortium name="RefSeq"/>
        </authorList>
    </citation>
    <scope>IDENTIFICATION</scope>
    <source>
        <strain evidence="2">NI907</strain>
    </source>
</reference>
<dbReference type="RefSeq" id="XP_030978488.1">
    <property type="nucleotide sequence ID" value="XM_031128404.1"/>
</dbReference>
<keyword evidence="1" id="KW-1185">Reference proteome</keyword>
<dbReference type="AlphaFoldDB" id="A0A6P8AU93"/>